<feature type="transmembrane region" description="Helical" evidence="8">
    <location>
        <begin position="32"/>
        <end position="54"/>
    </location>
</feature>
<evidence type="ECO:0000256" key="6">
    <source>
        <dbReference type="ARBA" id="ARBA00023065"/>
    </source>
</evidence>
<feature type="transmembrane region" description="Helical" evidence="8">
    <location>
        <begin position="6"/>
        <end position="25"/>
    </location>
</feature>
<dbReference type="Pfam" id="PF00999">
    <property type="entry name" value="Na_H_Exchanger"/>
    <property type="match status" value="1"/>
</dbReference>
<evidence type="ECO:0000256" key="7">
    <source>
        <dbReference type="ARBA" id="ARBA00023136"/>
    </source>
</evidence>
<dbReference type="EMBL" id="CP043538">
    <property type="protein sequence ID" value="QGY01819.1"/>
    <property type="molecule type" value="Genomic_DNA"/>
</dbReference>
<dbReference type="AlphaFoldDB" id="A0A6B9FIM9"/>
<dbReference type="Proteomes" id="UP000012488">
    <property type="component" value="Chromosome"/>
</dbReference>
<evidence type="ECO:0000256" key="3">
    <source>
        <dbReference type="ARBA" id="ARBA00022449"/>
    </source>
</evidence>
<sequence>METYVVVLAGFGALVLLTAWLPMVLRALPLSLPICCVGIGAALSLIPTVAGLSLRPSEHFGLIEHATEGVVIISLMGAGLKIDRLIGWRRWAVTWRLLGIAMPLTILALTVFAWVLLGVGTATALLLGASLAPTDPVLASDVQVGHPTEGGEDEMRFALTSEAGLNDGLAFPFVNLAMALAGSGTLAGLSWGHWLSVDVVWKIVVGAVLGGLIGRGLGWLTFHLPNASKLSRTGDGFVALGATCLTYGIVQVADGYGFVGVFATALALRASHHSHEYHRKMHTYAEELERLLMMVLLVGFGVALVAGGLLSGLTLPAVGFVVLALVVVRPASGWIGLLGSGLPSDERAVIAFFGIRGLGTMYYLAFALNHARFEAPDLLWATAGLTVLVSIILHGVTVTPVLRFLDHRSGRDTQIGQLEIPLRQEPS</sequence>
<keyword evidence="2" id="KW-0813">Transport</keyword>
<dbReference type="KEGG" id="mmes:MMSR116_07925"/>
<feature type="transmembrane region" description="Helical" evidence="8">
    <location>
        <begin position="237"/>
        <end position="270"/>
    </location>
</feature>
<comment type="subcellular location">
    <subcellularLocation>
        <location evidence="1">Cell membrane</location>
        <topology evidence="1">Multi-pass membrane protein</topology>
    </subcellularLocation>
</comment>
<feature type="transmembrane region" description="Helical" evidence="8">
    <location>
        <begin position="378"/>
        <end position="402"/>
    </location>
</feature>
<proteinExistence type="predicted"/>
<reference evidence="10 11" key="1">
    <citation type="journal article" date="2012" name="Genet. Mol. Biol.">
        <title>Analysis of 16S rRNA and mxaF genes revealing insights into Methylobacterium niche-specific plant association.</title>
        <authorList>
            <person name="Dourado M.N."/>
            <person name="Andreote F.D."/>
            <person name="Dini-Andreote F."/>
            <person name="Conti R."/>
            <person name="Araujo J.M."/>
            <person name="Araujo W.L."/>
        </authorList>
    </citation>
    <scope>NUCLEOTIDE SEQUENCE [LARGE SCALE GENOMIC DNA]</scope>
    <source>
        <strain evidence="10 11">SR1.6/6</strain>
    </source>
</reference>
<dbReference type="InterPro" id="IPR001958">
    <property type="entry name" value="Tet-R_TetA/multi-R_MdtG-like"/>
</dbReference>
<feature type="transmembrane region" description="Helical" evidence="8">
    <location>
        <begin position="291"/>
        <end position="311"/>
    </location>
</feature>
<evidence type="ECO:0000313" key="10">
    <source>
        <dbReference type="EMBL" id="QGY01819.1"/>
    </source>
</evidence>
<feature type="transmembrane region" description="Helical" evidence="8">
    <location>
        <begin position="169"/>
        <end position="192"/>
    </location>
</feature>
<dbReference type="PANTHER" id="PTHR32507">
    <property type="entry name" value="NA(+)/H(+) ANTIPORTER 1"/>
    <property type="match status" value="1"/>
</dbReference>
<reference evidence="10 11" key="2">
    <citation type="journal article" date="2013" name="Genome Announc.">
        <title>Draft Genome Sequence of Methylobacterium mesophilicum Strain SR1.6/6, Isolated from Citrus sinensis.</title>
        <authorList>
            <person name="Marinho Almeida D."/>
            <person name="Dini-Andreote F."/>
            <person name="Camargo Neves A.A."/>
            <person name="Juca Ramos R.T."/>
            <person name="Andreote F.D."/>
            <person name="Carneiro A.R."/>
            <person name="Oliveira de Souza Lima A."/>
            <person name="Caracciolo Gomes de Sa P.H."/>
            <person name="Ribeiro Barbosa M.S."/>
            <person name="Araujo W.L."/>
            <person name="Silva A."/>
        </authorList>
    </citation>
    <scope>NUCLEOTIDE SEQUENCE [LARGE SCALE GENOMIC DNA]</scope>
    <source>
        <strain evidence="10 11">SR1.6/6</strain>
    </source>
</reference>
<evidence type="ECO:0000256" key="1">
    <source>
        <dbReference type="ARBA" id="ARBA00004651"/>
    </source>
</evidence>
<dbReference type="GO" id="GO:0015297">
    <property type="term" value="F:antiporter activity"/>
    <property type="evidence" value="ECO:0007669"/>
    <property type="project" value="UniProtKB-KW"/>
</dbReference>
<dbReference type="PRINTS" id="PR01035">
    <property type="entry name" value="TCRTETA"/>
</dbReference>
<feature type="transmembrane region" description="Helical" evidence="8">
    <location>
        <begin position="60"/>
        <end position="82"/>
    </location>
</feature>
<dbReference type="RefSeq" id="WP_158168546.1">
    <property type="nucleotide sequence ID" value="NZ_CP043538.1"/>
</dbReference>
<evidence type="ECO:0000313" key="11">
    <source>
        <dbReference type="Proteomes" id="UP000012488"/>
    </source>
</evidence>
<keyword evidence="5 8" id="KW-1133">Transmembrane helix</keyword>
<feature type="transmembrane region" description="Helical" evidence="8">
    <location>
        <begin position="94"/>
        <end position="117"/>
    </location>
</feature>
<dbReference type="GO" id="GO:1902600">
    <property type="term" value="P:proton transmembrane transport"/>
    <property type="evidence" value="ECO:0007669"/>
    <property type="project" value="InterPro"/>
</dbReference>
<evidence type="ECO:0000259" key="9">
    <source>
        <dbReference type="Pfam" id="PF00999"/>
    </source>
</evidence>
<keyword evidence="3" id="KW-0050">Antiport</keyword>
<feature type="transmembrane region" description="Helical" evidence="8">
    <location>
        <begin position="349"/>
        <end position="366"/>
    </location>
</feature>
<evidence type="ECO:0000256" key="8">
    <source>
        <dbReference type="SAM" id="Phobius"/>
    </source>
</evidence>
<dbReference type="GO" id="GO:0005886">
    <property type="term" value="C:plasma membrane"/>
    <property type="evidence" value="ECO:0007669"/>
    <property type="project" value="UniProtKB-SubCell"/>
</dbReference>
<evidence type="ECO:0000256" key="2">
    <source>
        <dbReference type="ARBA" id="ARBA00022448"/>
    </source>
</evidence>
<keyword evidence="7 8" id="KW-0472">Membrane</keyword>
<dbReference type="InterPro" id="IPR006153">
    <property type="entry name" value="Cation/H_exchanger_TM"/>
</dbReference>
<accession>A0A6B9FIM9</accession>
<keyword evidence="6" id="KW-0406">Ion transport</keyword>
<evidence type="ECO:0000256" key="4">
    <source>
        <dbReference type="ARBA" id="ARBA00022692"/>
    </source>
</evidence>
<feature type="transmembrane region" description="Helical" evidence="8">
    <location>
        <begin position="317"/>
        <end position="337"/>
    </location>
</feature>
<protein>
    <submittedName>
        <fullName evidence="10">Sodium:proton antiporter</fullName>
    </submittedName>
</protein>
<feature type="transmembrane region" description="Helical" evidence="8">
    <location>
        <begin position="199"/>
        <end position="217"/>
    </location>
</feature>
<dbReference type="PANTHER" id="PTHR32507:SF8">
    <property type="entry name" value="CNH1P"/>
    <property type="match status" value="1"/>
</dbReference>
<keyword evidence="4 8" id="KW-0812">Transmembrane</keyword>
<organism evidence="10 11">
    <name type="scientific">Methylobacterium mesophilicum SR1.6/6</name>
    <dbReference type="NCBI Taxonomy" id="908290"/>
    <lineage>
        <taxon>Bacteria</taxon>
        <taxon>Pseudomonadati</taxon>
        <taxon>Pseudomonadota</taxon>
        <taxon>Alphaproteobacteria</taxon>
        <taxon>Hyphomicrobiales</taxon>
        <taxon>Methylobacteriaceae</taxon>
        <taxon>Methylobacterium</taxon>
    </lineage>
</organism>
<name>A0A6B9FIM9_9HYPH</name>
<dbReference type="OrthoDB" id="9810860at2"/>
<gene>
    <name evidence="10" type="ORF">MMSR116_07925</name>
</gene>
<evidence type="ECO:0000256" key="5">
    <source>
        <dbReference type="ARBA" id="ARBA00022989"/>
    </source>
</evidence>
<feature type="domain" description="Cation/H+ exchanger transmembrane" evidence="9">
    <location>
        <begin position="16"/>
        <end position="403"/>
    </location>
</feature>